<dbReference type="AlphaFoldDB" id="A0A7D9KB47"/>
<dbReference type="EMBL" id="CACRXK020029472">
    <property type="protein sequence ID" value="CAB4042095.1"/>
    <property type="molecule type" value="Genomic_DNA"/>
</dbReference>
<evidence type="ECO:0000313" key="1">
    <source>
        <dbReference type="EMBL" id="CAB4042095.1"/>
    </source>
</evidence>
<accession>A0A7D9KB47</accession>
<proteinExistence type="predicted"/>
<organism evidence="1 2">
    <name type="scientific">Paramuricea clavata</name>
    <name type="common">Red gorgonian</name>
    <name type="synonym">Violescent sea-whip</name>
    <dbReference type="NCBI Taxonomy" id="317549"/>
    <lineage>
        <taxon>Eukaryota</taxon>
        <taxon>Metazoa</taxon>
        <taxon>Cnidaria</taxon>
        <taxon>Anthozoa</taxon>
        <taxon>Octocorallia</taxon>
        <taxon>Malacalcyonacea</taxon>
        <taxon>Plexauridae</taxon>
        <taxon>Paramuricea</taxon>
    </lineage>
</organism>
<protein>
    <submittedName>
        <fullName evidence="1">Uncharacterized protein</fullName>
    </submittedName>
</protein>
<feature type="non-terminal residue" evidence="1">
    <location>
        <position position="123"/>
    </location>
</feature>
<gene>
    <name evidence="1" type="ORF">PACLA_8A053989</name>
</gene>
<dbReference type="Proteomes" id="UP001152795">
    <property type="component" value="Unassembled WGS sequence"/>
</dbReference>
<reference evidence="1" key="1">
    <citation type="submission" date="2020-04" db="EMBL/GenBank/DDBJ databases">
        <authorList>
            <person name="Alioto T."/>
            <person name="Alioto T."/>
            <person name="Gomez Garrido J."/>
        </authorList>
    </citation>
    <scope>NUCLEOTIDE SEQUENCE</scope>
    <source>
        <strain evidence="1">A484AB</strain>
    </source>
</reference>
<evidence type="ECO:0000313" key="2">
    <source>
        <dbReference type="Proteomes" id="UP001152795"/>
    </source>
</evidence>
<comment type="caution">
    <text evidence="1">The sequence shown here is derived from an EMBL/GenBank/DDBJ whole genome shotgun (WGS) entry which is preliminary data.</text>
</comment>
<keyword evidence="2" id="KW-1185">Reference proteome</keyword>
<name>A0A7D9KB47_PARCT</name>
<sequence>MAHFIDNLRQFFEEFLRCIREAVAGLSSEYEPSRVDSLLYRLSEFETTLGLISSRVGEYDTDDSVDQLLQDLEWLLATQLREESMKWVNIARILGISPKTLIRFEMPIGAAFTCLEDGNLDGH</sequence>